<dbReference type="Gene3D" id="1.10.560.10">
    <property type="entry name" value="GroEL-like equatorial domain"/>
    <property type="match status" value="1"/>
</dbReference>
<evidence type="ECO:0000256" key="13">
    <source>
        <dbReference type="SAM" id="MobiDB-lite"/>
    </source>
</evidence>
<dbReference type="EMBL" id="CAUEEQ010030696">
    <property type="protein sequence ID" value="CAJ0949800.1"/>
    <property type="molecule type" value="Genomic_DNA"/>
</dbReference>
<dbReference type="Gene3D" id="3.50.7.10">
    <property type="entry name" value="GroEL"/>
    <property type="match status" value="1"/>
</dbReference>
<comment type="caution">
    <text evidence="14">The sequence shown here is derived from an EMBL/GenBank/DDBJ whole genome shotgun (WGS) entry which is preliminary data.</text>
</comment>
<evidence type="ECO:0000256" key="4">
    <source>
        <dbReference type="ARBA" id="ARBA00022741"/>
    </source>
</evidence>
<dbReference type="InterPro" id="IPR027410">
    <property type="entry name" value="TCP-1-like_intermed_sf"/>
</dbReference>
<comment type="function">
    <text evidence="10">Chaperonin implicated in mitochondrial protein import and macromolecular assembly. Together with Hsp10, facilitates the correct folding of imported proteins. May also prevent misfolding and promote the refolding and proper assembly of unfolded polypeptides generated under stress conditions in the mitochondrial matrix. The functional units of these chaperonins consist of heptameric rings of the large subunit Hsp60, which function as a back-to-back double ring. In a cyclic reaction, Hsp60 ring complexes bind one unfolded substrate protein per ring, followed by the binding of ATP and association with 2 heptameric rings of the co-chaperonin Hsp10. This leads to sequestration of the substrate protein in the inner cavity of Hsp60 where, for a certain period of time, it can fold undisturbed by other cell components. Synchronous hydrolysis of ATP in all Hsp60 subunits results in the dissociation of the chaperonin rings and the release of ADP and the folded substrate protein.</text>
</comment>
<gene>
    <name evidence="14" type="ORF">RIMI_LOCUS12761132</name>
</gene>
<evidence type="ECO:0000256" key="3">
    <source>
        <dbReference type="ARBA" id="ARBA00019981"/>
    </source>
</evidence>
<evidence type="ECO:0000256" key="11">
    <source>
        <dbReference type="RuleBase" id="RU000418"/>
    </source>
</evidence>
<dbReference type="Pfam" id="PF00118">
    <property type="entry name" value="Cpn60_TCP1"/>
    <property type="match status" value="1"/>
</dbReference>
<evidence type="ECO:0000256" key="7">
    <source>
        <dbReference type="ARBA" id="ARBA00029756"/>
    </source>
</evidence>
<dbReference type="InterPro" id="IPR027413">
    <property type="entry name" value="GROEL-like_equatorial_sf"/>
</dbReference>
<organism evidence="14 15">
    <name type="scientific">Ranitomeya imitator</name>
    <name type="common">mimic poison frog</name>
    <dbReference type="NCBI Taxonomy" id="111125"/>
    <lineage>
        <taxon>Eukaryota</taxon>
        <taxon>Metazoa</taxon>
        <taxon>Chordata</taxon>
        <taxon>Craniata</taxon>
        <taxon>Vertebrata</taxon>
        <taxon>Euteleostomi</taxon>
        <taxon>Amphibia</taxon>
        <taxon>Batrachia</taxon>
        <taxon>Anura</taxon>
        <taxon>Neobatrachia</taxon>
        <taxon>Hyloidea</taxon>
        <taxon>Dendrobatidae</taxon>
        <taxon>Dendrobatinae</taxon>
        <taxon>Ranitomeya</taxon>
    </lineage>
</organism>
<evidence type="ECO:0000256" key="12">
    <source>
        <dbReference type="SAM" id="Coils"/>
    </source>
</evidence>
<proteinExistence type="inferred from homology"/>
<evidence type="ECO:0000256" key="8">
    <source>
        <dbReference type="ARBA" id="ARBA00030005"/>
    </source>
</evidence>
<dbReference type="InterPro" id="IPR001844">
    <property type="entry name" value="Cpn60/GroEL"/>
</dbReference>
<sequence length="372" mass="41504">MRSEENAATGSRRAATTPGAGKYDGGSARYSPAPRSTVGAAVSSAVTLRSEGAVTELVRTAFFLKVYTKDGKTKRRSAVERERDIVFVPALDDILDKATDKKKALPEQKSSRKRFFHPNPQEQVPQRDYRGKGKTGRWSYPKVDPSNLKEETFHTLDVRRVVLFYLQQTEGWRIDQNLFVQWSGQNKGRGDILRFCCRGRFLETELSVFGEEGLNLNIEDIQPHDFGKVGEVIVTKDDSMLLKGRGEKTQIEKRIQEIQEQLECTNSEYEKEKLNERLAKLSDGVAVLKVGGTSDIEVNEKKDRVTDALNATRAAVEEGIVLGGGCALLRCIPALDTLTPSNEDQKIGMYLIIPSLMAGEELCTQLNCLSRN</sequence>
<evidence type="ECO:0000256" key="6">
    <source>
        <dbReference type="ARBA" id="ARBA00023186"/>
    </source>
</evidence>
<feature type="region of interest" description="Disordered" evidence="13">
    <location>
        <begin position="1"/>
        <end position="36"/>
    </location>
</feature>
<dbReference type="EC" id="5.6.1.7" evidence="2"/>
<protein>
    <recommendedName>
        <fullName evidence="3">60 kDa heat shock protein, mitochondrial</fullName>
        <ecNumber evidence="2">5.6.1.7</ecNumber>
    </recommendedName>
    <alternativeName>
        <fullName evidence="7">60 kDa chaperonin</fullName>
    </alternativeName>
    <alternativeName>
        <fullName evidence="9">Chaperonin 60</fullName>
    </alternativeName>
    <alternativeName>
        <fullName evidence="8">Heat shock protein 60</fullName>
    </alternativeName>
</protein>
<feature type="compositionally biased region" description="Basic and acidic residues" evidence="13">
    <location>
        <begin position="99"/>
        <end position="110"/>
    </location>
</feature>
<keyword evidence="6" id="KW-0143">Chaperone</keyword>
<evidence type="ECO:0000256" key="1">
    <source>
        <dbReference type="ARBA" id="ARBA00006607"/>
    </source>
</evidence>
<keyword evidence="15" id="KW-1185">Reference proteome</keyword>
<feature type="region of interest" description="Disordered" evidence="13">
    <location>
        <begin position="99"/>
        <end position="141"/>
    </location>
</feature>
<name>A0ABN9LSW8_9NEOB</name>
<evidence type="ECO:0000313" key="14">
    <source>
        <dbReference type="EMBL" id="CAJ0949800.1"/>
    </source>
</evidence>
<dbReference type="PANTHER" id="PTHR45633">
    <property type="entry name" value="60 KDA HEAT SHOCK PROTEIN, MITOCHONDRIAL"/>
    <property type="match status" value="1"/>
</dbReference>
<evidence type="ECO:0000256" key="2">
    <source>
        <dbReference type="ARBA" id="ARBA00012198"/>
    </source>
</evidence>
<keyword evidence="5" id="KW-0067">ATP-binding</keyword>
<dbReference type="InterPro" id="IPR027409">
    <property type="entry name" value="GroEL-like_apical_dom_sf"/>
</dbReference>
<evidence type="ECO:0000256" key="5">
    <source>
        <dbReference type="ARBA" id="ARBA00022840"/>
    </source>
</evidence>
<dbReference type="SUPFAM" id="SSF52029">
    <property type="entry name" value="GroEL apical domain-like"/>
    <property type="match status" value="1"/>
</dbReference>
<dbReference type="Proteomes" id="UP001176940">
    <property type="component" value="Unassembled WGS sequence"/>
</dbReference>
<accession>A0ABN9LSW8</accession>
<dbReference type="Gene3D" id="3.30.260.10">
    <property type="entry name" value="TCP-1-like chaperonin intermediate domain"/>
    <property type="match status" value="1"/>
</dbReference>
<evidence type="ECO:0000256" key="9">
    <source>
        <dbReference type="ARBA" id="ARBA00031799"/>
    </source>
</evidence>
<dbReference type="SUPFAM" id="SSF48592">
    <property type="entry name" value="GroEL equatorial domain-like"/>
    <property type="match status" value="1"/>
</dbReference>
<keyword evidence="12" id="KW-0175">Coiled coil</keyword>
<dbReference type="PRINTS" id="PR00298">
    <property type="entry name" value="CHAPERONIN60"/>
</dbReference>
<dbReference type="InterPro" id="IPR002423">
    <property type="entry name" value="Cpn60/GroEL/TCP-1"/>
</dbReference>
<keyword evidence="4" id="KW-0547">Nucleotide-binding</keyword>
<evidence type="ECO:0000256" key="10">
    <source>
        <dbReference type="ARBA" id="ARBA00037436"/>
    </source>
</evidence>
<evidence type="ECO:0000313" key="15">
    <source>
        <dbReference type="Proteomes" id="UP001176940"/>
    </source>
</evidence>
<feature type="coiled-coil region" evidence="12">
    <location>
        <begin position="248"/>
        <end position="275"/>
    </location>
</feature>
<comment type="similarity">
    <text evidence="1 11">Belongs to the chaperonin (HSP60) family.</text>
</comment>
<dbReference type="InterPro" id="IPR018370">
    <property type="entry name" value="Chaperonin_Cpn60_CS"/>
</dbReference>
<reference evidence="14" key="1">
    <citation type="submission" date="2023-07" db="EMBL/GenBank/DDBJ databases">
        <authorList>
            <person name="Stuckert A."/>
        </authorList>
    </citation>
    <scope>NUCLEOTIDE SEQUENCE</scope>
</reference>
<dbReference type="PROSITE" id="PS00296">
    <property type="entry name" value="CHAPERONINS_CPN60"/>
    <property type="match status" value="1"/>
</dbReference>